<keyword evidence="4" id="KW-1185">Reference proteome</keyword>
<feature type="signal peptide" evidence="2">
    <location>
        <begin position="1"/>
        <end position="24"/>
    </location>
</feature>
<feature type="region of interest" description="Disordered" evidence="1">
    <location>
        <begin position="24"/>
        <end position="43"/>
    </location>
</feature>
<comment type="caution">
    <text evidence="3">The sequence shown here is derived from an EMBL/GenBank/DDBJ whole genome shotgun (WGS) entry which is preliminary data.</text>
</comment>
<evidence type="ECO:0000256" key="1">
    <source>
        <dbReference type="SAM" id="MobiDB-lite"/>
    </source>
</evidence>
<evidence type="ECO:0008006" key="5">
    <source>
        <dbReference type="Google" id="ProtNLM"/>
    </source>
</evidence>
<evidence type="ECO:0000313" key="4">
    <source>
        <dbReference type="Proteomes" id="UP001501758"/>
    </source>
</evidence>
<name>A0ABN1IGW6_9FLAO</name>
<reference evidence="3 4" key="1">
    <citation type="journal article" date="2019" name="Int. J. Syst. Evol. Microbiol.">
        <title>The Global Catalogue of Microorganisms (GCM) 10K type strain sequencing project: providing services to taxonomists for standard genome sequencing and annotation.</title>
        <authorList>
            <consortium name="The Broad Institute Genomics Platform"/>
            <consortium name="The Broad Institute Genome Sequencing Center for Infectious Disease"/>
            <person name="Wu L."/>
            <person name="Ma J."/>
        </authorList>
    </citation>
    <scope>NUCLEOTIDE SEQUENCE [LARGE SCALE GENOMIC DNA]</scope>
    <source>
        <strain evidence="3 4">JCM 15974</strain>
    </source>
</reference>
<feature type="compositionally biased region" description="Polar residues" evidence="1">
    <location>
        <begin position="33"/>
        <end position="43"/>
    </location>
</feature>
<keyword evidence="2" id="KW-0732">Signal</keyword>
<organism evidence="3 4">
    <name type="scientific">Aquimarina litoralis</name>
    <dbReference type="NCBI Taxonomy" id="584605"/>
    <lineage>
        <taxon>Bacteria</taxon>
        <taxon>Pseudomonadati</taxon>
        <taxon>Bacteroidota</taxon>
        <taxon>Flavobacteriia</taxon>
        <taxon>Flavobacteriales</taxon>
        <taxon>Flavobacteriaceae</taxon>
        <taxon>Aquimarina</taxon>
    </lineage>
</organism>
<dbReference type="Proteomes" id="UP001501758">
    <property type="component" value="Unassembled WGS sequence"/>
</dbReference>
<dbReference type="RefSeq" id="WP_343910131.1">
    <property type="nucleotide sequence ID" value="NZ_BAAAGE010000001.1"/>
</dbReference>
<dbReference type="EMBL" id="BAAAGE010000001">
    <property type="protein sequence ID" value="GAA0713225.1"/>
    <property type="molecule type" value="Genomic_DNA"/>
</dbReference>
<evidence type="ECO:0000313" key="3">
    <source>
        <dbReference type="EMBL" id="GAA0713225.1"/>
    </source>
</evidence>
<accession>A0ABN1IGW6</accession>
<gene>
    <name evidence="3" type="ORF">GCM10009430_04700</name>
</gene>
<sequence>MKNTLKIYLFILLIPFHSCITTKAADGKDGQNGKESAQNISSTDMLEKGLKKATLKTSKSSDCPYILTVDETKDQLDPINLLDFFENEVPEKVWVKYGNLRMRNRCIEARPVTIIEINKRTD</sequence>
<protein>
    <recommendedName>
        <fullName evidence="5">Lipoprotein</fullName>
    </recommendedName>
</protein>
<feature type="chain" id="PRO_5045430161" description="Lipoprotein" evidence="2">
    <location>
        <begin position="25"/>
        <end position="122"/>
    </location>
</feature>
<evidence type="ECO:0000256" key="2">
    <source>
        <dbReference type="SAM" id="SignalP"/>
    </source>
</evidence>
<proteinExistence type="predicted"/>